<protein>
    <submittedName>
        <fullName evidence="1">Uncharacterized protein</fullName>
    </submittedName>
</protein>
<comment type="caution">
    <text evidence="1">The sequence shown here is derived from an EMBL/GenBank/DDBJ whole genome shotgun (WGS) entry which is preliminary data.</text>
</comment>
<name>A0A8H3IP36_9LECA</name>
<sequence>MNFATANILGAELQIEQYDIKSEDIAIGIFGETESKDGRHRPYQNFGLLIKVDYYYNSPLPSLLGRCTVFGPTTELPESDHVANVDIIGSIQESPSTEPLTVNQIFFATRKGMAKGFRGNKIIESIFGHDHQIAFDSSDCLESIGLTWSFDLRQSLATDHGIEMLYILNQKPEDPHTMSSNIQKVLYP</sequence>
<proteinExistence type="predicted"/>
<organism evidence="1 2">
    <name type="scientific">Alectoria fallacina</name>
    <dbReference type="NCBI Taxonomy" id="1903189"/>
    <lineage>
        <taxon>Eukaryota</taxon>
        <taxon>Fungi</taxon>
        <taxon>Dikarya</taxon>
        <taxon>Ascomycota</taxon>
        <taxon>Pezizomycotina</taxon>
        <taxon>Lecanoromycetes</taxon>
        <taxon>OSLEUM clade</taxon>
        <taxon>Lecanoromycetidae</taxon>
        <taxon>Lecanorales</taxon>
        <taxon>Lecanorineae</taxon>
        <taxon>Parmeliaceae</taxon>
        <taxon>Alectoria</taxon>
    </lineage>
</organism>
<evidence type="ECO:0000313" key="2">
    <source>
        <dbReference type="Proteomes" id="UP000664203"/>
    </source>
</evidence>
<dbReference type="EMBL" id="CAJPDR010000401">
    <property type="protein sequence ID" value="CAF9935122.1"/>
    <property type="molecule type" value="Genomic_DNA"/>
</dbReference>
<reference evidence="1" key="1">
    <citation type="submission" date="2021-03" db="EMBL/GenBank/DDBJ databases">
        <authorList>
            <person name="Tagirdzhanova G."/>
        </authorList>
    </citation>
    <scope>NUCLEOTIDE SEQUENCE</scope>
</reference>
<gene>
    <name evidence="1" type="ORF">ALECFALPRED_006308</name>
</gene>
<keyword evidence="2" id="KW-1185">Reference proteome</keyword>
<dbReference type="AlphaFoldDB" id="A0A8H3IP36"/>
<evidence type="ECO:0000313" key="1">
    <source>
        <dbReference type="EMBL" id="CAF9935122.1"/>
    </source>
</evidence>
<accession>A0A8H3IP36</accession>
<dbReference type="Proteomes" id="UP000664203">
    <property type="component" value="Unassembled WGS sequence"/>
</dbReference>